<evidence type="ECO:0000256" key="2">
    <source>
        <dbReference type="ARBA" id="ARBA00003921"/>
    </source>
</evidence>
<dbReference type="InterPro" id="IPR003170">
    <property type="entry name" value="MurB"/>
</dbReference>
<dbReference type="InterPro" id="IPR036635">
    <property type="entry name" value="MurB_C_sf"/>
</dbReference>
<evidence type="ECO:0000256" key="18">
    <source>
        <dbReference type="ARBA" id="ARBA00031026"/>
    </source>
</evidence>
<proteinExistence type="inferred from homology"/>
<dbReference type="GO" id="GO:0008762">
    <property type="term" value="F:UDP-N-acetylmuramate dehydrogenase activity"/>
    <property type="evidence" value="ECO:0007669"/>
    <property type="project" value="UniProtKB-UniRule"/>
</dbReference>
<keyword evidence="12 20" id="KW-0521">NADP</keyword>
<evidence type="ECO:0000259" key="21">
    <source>
        <dbReference type="PROSITE" id="PS51387"/>
    </source>
</evidence>
<comment type="similarity">
    <text evidence="5 20">Belongs to the MurB family.</text>
</comment>
<evidence type="ECO:0000256" key="14">
    <source>
        <dbReference type="ARBA" id="ARBA00022984"/>
    </source>
</evidence>
<evidence type="ECO:0000256" key="11">
    <source>
        <dbReference type="ARBA" id="ARBA00022827"/>
    </source>
</evidence>
<dbReference type="SUPFAM" id="SSF56194">
    <property type="entry name" value="Uridine diphospho-N-Acetylenolpyruvylglucosamine reductase, MurB, C-terminal domain"/>
    <property type="match status" value="1"/>
</dbReference>
<dbReference type="GO" id="GO:0071949">
    <property type="term" value="F:FAD binding"/>
    <property type="evidence" value="ECO:0007669"/>
    <property type="project" value="InterPro"/>
</dbReference>
<keyword evidence="13 20" id="KW-0133">Cell shape</keyword>
<dbReference type="EC" id="1.3.1.98" evidence="6 20"/>
<dbReference type="InterPro" id="IPR036318">
    <property type="entry name" value="FAD-bd_PCMH-like_sf"/>
</dbReference>
<keyword evidence="10 20" id="KW-0285">Flavoprotein</keyword>
<evidence type="ECO:0000256" key="4">
    <source>
        <dbReference type="ARBA" id="ARBA00004752"/>
    </source>
</evidence>
<feature type="active site" description="Proton donor" evidence="20">
    <location>
        <position position="233"/>
    </location>
</feature>
<dbReference type="OrthoDB" id="9804753at2"/>
<keyword evidence="14 20" id="KW-0573">Peptidoglycan synthesis</keyword>
<dbReference type="PROSITE" id="PS51387">
    <property type="entry name" value="FAD_PCMH"/>
    <property type="match status" value="1"/>
</dbReference>
<evidence type="ECO:0000256" key="13">
    <source>
        <dbReference type="ARBA" id="ARBA00022960"/>
    </source>
</evidence>
<evidence type="ECO:0000256" key="15">
    <source>
        <dbReference type="ARBA" id="ARBA00023002"/>
    </source>
</evidence>
<evidence type="ECO:0000313" key="23">
    <source>
        <dbReference type="Proteomes" id="UP000294441"/>
    </source>
</evidence>
<comment type="subcellular location">
    <subcellularLocation>
        <location evidence="3 20">Cytoplasm</location>
    </subcellularLocation>
</comment>
<dbReference type="NCBIfam" id="TIGR00179">
    <property type="entry name" value="murB"/>
    <property type="match status" value="1"/>
</dbReference>
<evidence type="ECO:0000256" key="9">
    <source>
        <dbReference type="ARBA" id="ARBA00022618"/>
    </source>
</evidence>
<dbReference type="InterPro" id="IPR016169">
    <property type="entry name" value="FAD-bd_PCMH_sub2"/>
</dbReference>
<dbReference type="GO" id="GO:0071555">
    <property type="term" value="P:cell wall organization"/>
    <property type="evidence" value="ECO:0007669"/>
    <property type="project" value="UniProtKB-KW"/>
</dbReference>
<evidence type="ECO:0000256" key="17">
    <source>
        <dbReference type="ARBA" id="ARBA00023316"/>
    </source>
</evidence>
<dbReference type="AlphaFoldDB" id="A0A451D856"/>
<dbReference type="EMBL" id="LR217713">
    <property type="protein sequence ID" value="VFP81986.1"/>
    <property type="molecule type" value="Genomic_DNA"/>
</dbReference>
<accession>A0A451D856</accession>
<keyword evidence="11 20" id="KW-0274">FAD</keyword>
<dbReference type="GO" id="GO:0009252">
    <property type="term" value="P:peptidoglycan biosynthetic process"/>
    <property type="evidence" value="ECO:0007669"/>
    <property type="project" value="UniProtKB-UniRule"/>
</dbReference>
<feature type="active site" evidence="20">
    <location>
        <position position="163"/>
    </location>
</feature>
<evidence type="ECO:0000256" key="20">
    <source>
        <dbReference type="HAMAP-Rule" id="MF_00037"/>
    </source>
</evidence>
<evidence type="ECO:0000256" key="19">
    <source>
        <dbReference type="ARBA" id="ARBA00048914"/>
    </source>
</evidence>
<dbReference type="GeneID" id="66304592"/>
<feature type="active site" evidence="20">
    <location>
        <position position="329"/>
    </location>
</feature>
<sequence length="346" mass="38604">MSYHRCSLKSWHTFGINVYANNIVIATSTASLFYQCQKQDYQKDEPILLLGQGSNVLFLQDFNGKVLINRIKGISIVEKTNSWLLHVGAGENWHQLVKTTLDKGLGGLENLALIPGCVGSAPIQNIGAYDLELDQVCEYVDIIFLSNGEYRRLNTIECCFGYRDSIFKHLYKDPYAVIAVGLKLKKKWRPILTYGHLRYLNSKTVTPIKIFNAVCQMRRSKLPDPRTIGNAGSFFKNPLITSSVASDLFSRYPNISQYLQKDGQVKLSAAQLIDHCLLKGHHIGGAAVYGKQAIVLINTGSASSEDVVNLARIVRQRVAEKFNVWLEPEVCFISATGITDSVKVIT</sequence>
<comment type="pathway">
    <text evidence="4 20">Cell wall biogenesis; peptidoglycan biosynthesis.</text>
</comment>
<dbReference type="GO" id="GO:0051301">
    <property type="term" value="P:cell division"/>
    <property type="evidence" value="ECO:0007669"/>
    <property type="project" value="UniProtKB-KW"/>
</dbReference>
<reference evidence="22 23" key="1">
    <citation type="submission" date="2019-02" db="EMBL/GenBank/DDBJ databases">
        <authorList>
            <person name="Manzano-Marin A."/>
            <person name="Manzano-Marin A."/>
        </authorList>
    </citation>
    <scope>NUCLEOTIDE SEQUENCE [LARGE SCALE GENOMIC DNA]</scope>
    <source>
        <strain evidence="22 23">ErCicurvipes</strain>
    </source>
</reference>
<dbReference type="NCBIfam" id="NF000755">
    <property type="entry name" value="PRK00046.1"/>
    <property type="match status" value="1"/>
</dbReference>
<evidence type="ECO:0000313" key="22">
    <source>
        <dbReference type="EMBL" id="VFP81986.1"/>
    </source>
</evidence>
<evidence type="ECO:0000256" key="12">
    <source>
        <dbReference type="ARBA" id="ARBA00022857"/>
    </source>
</evidence>
<dbReference type="InterPro" id="IPR016167">
    <property type="entry name" value="FAD-bd_PCMH_sub1"/>
</dbReference>
<dbReference type="PANTHER" id="PTHR21071:SF4">
    <property type="entry name" value="UDP-N-ACETYLENOLPYRUVOYLGLUCOSAMINE REDUCTASE"/>
    <property type="match status" value="1"/>
</dbReference>
<dbReference type="Gene3D" id="3.30.465.10">
    <property type="match status" value="1"/>
</dbReference>
<dbReference type="Pfam" id="PF02873">
    <property type="entry name" value="MurB_C"/>
    <property type="match status" value="1"/>
</dbReference>
<feature type="domain" description="FAD-binding PCMH-type" evidence="21">
    <location>
        <begin position="16"/>
        <end position="187"/>
    </location>
</feature>
<gene>
    <name evidence="20 22" type="primary">murB</name>
    <name evidence="22" type="ORF">ERCICURV3402_314</name>
</gene>
<keyword evidence="8 20" id="KW-0963">Cytoplasm</keyword>
<name>A0A451D856_9GAMM</name>
<dbReference type="InterPro" id="IPR006094">
    <property type="entry name" value="Oxid_FAD_bind_N"/>
</dbReference>
<evidence type="ECO:0000256" key="6">
    <source>
        <dbReference type="ARBA" id="ARBA00012518"/>
    </source>
</evidence>
<comment type="cofactor">
    <cofactor evidence="1 20">
        <name>FAD</name>
        <dbReference type="ChEBI" id="CHEBI:57692"/>
    </cofactor>
</comment>
<dbReference type="GO" id="GO:0005829">
    <property type="term" value="C:cytosol"/>
    <property type="evidence" value="ECO:0007669"/>
    <property type="project" value="TreeGrafter"/>
</dbReference>
<evidence type="ECO:0000256" key="5">
    <source>
        <dbReference type="ARBA" id="ARBA00010485"/>
    </source>
</evidence>
<organism evidence="22 23">
    <name type="scientific">Candidatus Erwinia haradaeae</name>
    <dbReference type="NCBI Taxonomy" id="1922217"/>
    <lineage>
        <taxon>Bacteria</taxon>
        <taxon>Pseudomonadati</taxon>
        <taxon>Pseudomonadota</taxon>
        <taxon>Gammaproteobacteria</taxon>
        <taxon>Enterobacterales</taxon>
        <taxon>Erwiniaceae</taxon>
        <taxon>Erwinia</taxon>
    </lineage>
</organism>
<dbReference type="InterPro" id="IPR011601">
    <property type="entry name" value="MurB_C"/>
</dbReference>
<dbReference type="GO" id="GO:0008360">
    <property type="term" value="P:regulation of cell shape"/>
    <property type="evidence" value="ECO:0007669"/>
    <property type="project" value="UniProtKB-KW"/>
</dbReference>
<dbReference type="RefSeq" id="WP_157992605.1">
    <property type="nucleotide sequence ID" value="NZ_LR217713.1"/>
</dbReference>
<dbReference type="UniPathway" id="UPA00219"/>
<evidence type="ECO:0000256" key="10">
    <source>
        <dbReference type="ARBA" id="ARBA00022630"/>
    </source>
</evidence>
<evidence type="ECO:0000256" key="16">
    <source>
        <dbReference type="ARBA" id="ARBA00023306"/>
    </source>
</evidence>
<dbReference type="Pfam" id="PF01565">
    <property type="entry name" value="FAD_binding_4"/>
    <property type="match status" value="1"/>
</dbReference>
<dbReference type="Proteomes" id="UP000294441">
    <property type="component" value="Chromosome 1"/>
</dbReference>
<comment type="catalytic activity">
    <reaction evidence="19 20">
        <text>UDP-N-acetyl-alpha-D-muramate + NADP(+) = UDP-N-acetyl-3-O-(1-carboxyvinyl)-alpha-D-glucosamine + NADPH + H(+)</text>
        <dbReference type="Rhea" id="RHEA:12248"/>
        <dbReference type="ChEBI" id="CHEBI:15378"/>
        <dbReference type="ChEBI" id="CHEBI:57783"/>
        <dbReference type="ChEBI" id="CHEBI:58349"/>
        <dbReference type="ChEBI" id="CHEBI:68483"/>
        <dbReference type="ChEBI" id="CHEBI:70757"/>
        <dbReference type="EC" id="1.3.1.98"/>
    </reaction>
</comment>
<keyword evidence="16 20" id="KW-0131">Cell cycle</keyword>
<dbReference type="HAMAP" id="MF_00037">
    <property type="entry name" value="MurB"/>
    <property type="match status" value="1"/>
</dbReference>
<evidence type="ECO:0000256" key="3">
    <source>
        <dbReference type="ARBA" id="ARBA00004496"/>
    </source>
</evidence>
<keyword evidence="17 20" id="KW-0961">Cell wall biogenesis/degradation</keyword>
<protein>
    <recommendedName>
        <fullName evidence="7 20">UDP-N-acetylenolpyruvoylglucosamine reductase</fullName>
        <ecNumber evidence="6 20">1.3.1.98</ecNumber>
    </recommendedName>
    <alternativeName>
        <fullName evidence="18 20">UDP-N-acetylmuramate dehydrogenase</fullName>
    </alternativeName>
</protein>
<evidence type="ECO:0000256" key="8">
    <source>
        <dbReference type="ARBA" id="ARBA00022490"/>
    </source>
</evidence>
<dbReference type="PANTHER" id="PTHR21071">
    <property type="entry name" value="UDP-N-ACETYLENOLPYRUVOYLGLUCOSAMINE REDUCTASE"/>
    <property type="match status" value="1"/>
</dbReference>
<dbReference type="InterPro" id="IPR016166">
    <property type="entry name" value="FAD-bd_PCMH"/>
</dbReference>
<evidence type="ECO:0000256" key="1">
    <source>
        <dbReference type="ARBA" id="ARBA00001974"/>
    </source>
</evidence>
<keyword evidence="15 20" id="KW-0560">Oxidoreductase</keyword>
<comment type="function">
    <text evidence="2 20">Cell wall formation.</text>
</comment>
<evidence type="ECO:0000256" key="7">
    <source>
        <dbReference type="ARBA" id="ARBA00015188"/>
    </source>
</evidence>
<keyword evidence="9 20" id="KW-0132">Cell division</keyword>
<dbReference type="SUPFAM" id="SSF56176">
    <property type="entry name" value="FAD-binding/transporter-associated domain-like"/>
    <property type="match status" value="1"/>
</dbReference>
<dbReference type="Gene3D" id="3.90.78.10">
    <property type="entry name" value="UDP-N-acetylenolpyruvoylglucosamine reductase, C-terminal domain"/>
    <property type="match status" value="1"/>
</dbReference>
<dbReference type="Gene3D" id="3.30.43.10">
    <property type="entry name" value="Uridine Diphospho-n-acetylenolpyruvylglucosamine Reductase, domain 2"/>
    <property type="match status" value="1"/>
</dbReference>